<comment type="cofactor">
    <cofactor evidence="1 13">
        <name>heme</name>
        <dbReference type="ChEBI" id="CHEBI:30413"/>
    </cofactor>
</comment>
<evidence type="ECO:0000256" key="14">
    <source>
        <dbReference type="RuleBase" id="RU000461"/>
    </source>
</evidence>
<evidence type="ECO:0000256" key="2">
    <source>
        <dbReference type="ARBA" id="ARBA00004174"/>
    </source>
</evidence>
<evidence type="ECO:0000256" key="7">
    <source>
        <dbReference type="ARBA" id="ARBA00022824"/>
    </source>
</evidence>
<keyword evidence="12 15" id="KW-0472">Membrane</keyword>
<keyword evidence="11 14" id="KW-0503">Monooxygenase</keyword>
<dbReference type="GO" id="GO:0005506">
    <property type="term" value="F:iron ion binding"/>
    <property type="evidence" value="ECO:0007669"/>
    <property type="project" value="InterPro"/>
</dbReference>
<dbReference type="GO" id="GO:0008395">
    <property type="term" value="F:steroid hydroxylase activity"/>
    <property type="evidence" value="ECO:0007669"/>
    <property type="project" value="TreeGrafter"/>
</dbReference>
<feature type="binding site" description="axial binding residue" evidence="13">
    <location>
        <position position="409"/>
    </location>
    <ligand>
        <name>heme</name>
        <dbReference type="ChEBI" id="CHEBI:30413"/>
    </ligand>
    <ligandPart>
        <name>Fe</name>
        <dbReference type="ChEBI" id="CHEBI:18248"/>
    </ligandPart>
</feature>
<gene>
    <name evidence="16" type="primary">Cyp2u1-001</name>
</gene>
<dbReference type="FunFam" id="1.10.630.10:FF:000238">
    <property type="entry name" value="Cytochrome P450 2A6"/>
    <property type="match status" value="1"/>
</dbReference>
<dbReference type="GO" id="GO:0016712">
    <property type="term" value="F:oxidoreductase activity, acting on paired donors, with incorporation or reduction of molecular oxygen, reduced flavin or flavoprotein as one donor, and incorporation of one atom of oxygen"/>
    <property type="evidence" value="ECO:0007669"/>
    <property type="project" value="TreeGrafter"/>
</dbReference>
<keyword evidence="9 14" id="KW-0560">Oxidoreductase</keyword>
<comment type="similarity">
    <text evidence="4 14">Belongs to the cytochrome P450 family.</text>
</comment>
<dbReference type="PANTHER" id="PTHR24300">
    <property type="entry name" value="CYTOCHROME P450 508A4-RELATED"/>
    <property type="match status" value="1"/>
</dbReference>
<dbReference type="PRINTS" id="PR00463">
    <property type="entry name" value="EP450I"/>
</dbReference>
<dbReference type="PROSITE" id="PS00086">
    <property type="entry name" value="CYTOCHROME_P450"/>
    <property type="match status" value="1"/>
</dbReference>
<evidence type="ECO:0000256" key="4">
    <source>
        <dbReference type="ARBA" id="ARBA00010617"/>
    </source>
</evidence>
<dbReference type="AlphaFoldDB" id="A0A6F9D9T7"/>
<dbReference type="GO" id="GO:0006805">
    <property type="term" value="P:xenobiotic metabolic process"/>
    <property type="evidence" value="ECO:0007669"/>
    <property type="project" value="TreeGrafter"/>
</dbReference>
<evidence type="ECO:0000256" key="12">
    <source>
        <dbReference type="ARBA" id="ARBA00023136"/>
    </source>
</evidence>
<dbReference type="GO" id="GO:0020037">
    <property type="term" value="F:heme binding"/>
    <property type="evidence" value="ECO:0007669"/>
    <property type="project" value="InterPro"/>
</dbReference>
<keyword evidence="8" id="KW-0492">Microsome</keyword>
<dbReference type="Gene3D" id="1.10.630.10">
    <property type="entry name" value="Cytochrome P450"/>
    <property type="match status" value="1"/>
</dbReference>
<dbReference type="InterPro" id="IPR002401">
    <property type="entry name" value="Cyt_P450_E_grp-I"/>
</dbReference>
<protein>
    <submittedName>
        <fullName evidence="16">Cytochrome P450 2C13, male-specific</fullName>
    </submittedName>
</protein>
<evidence type="ECO:0000256" key="9">
    <source>
        <dbReference type="ARBA" id="ARBA00023002"/>
    </source>
</evidence>
<dbReference type="Pfam" id="PF00067">
    <property type="entry name" value="p450"/>
    <property type="match status" value="1"/>
</dbReference>
<dbReference type="SUPFAM" id="SSF48264">
    <property type="entry name" value="Cytochrome P450"/>
    <property type="match status" value="1"/>
</dbReference>
<feature type="transmembrane region" description="Helical" evidence="15">
    <location>
        <begin position="263"/>
        <end position="283"/>
    </location>
</feature>
<keyword evidence="15" id="KW-0812">Transmembrane</keyword>
<evidence type="ECO:0000256" key="13">
    <source>
        <dbReference type="PIRSR" id="PIRSR602401-1"/>
    </source>
</evidence>
<organism evidence="16">
    <name type="scientific">Phallusia mammillata</name>
    <dbReference type="NCBI Taxonomy" id="59560"/>
    <lineage>
        <taxon>Eukaryota</taxon>
        <taxon>Metazoa</taxon>
        <taxon>Chordata</taxon>
        <taxon>Tunicata</taxon>
        <taxon>Ascidiacea</taxon>
        <taxon>Phlebobranchia</taxon>
        <taxon>Ascidiidae</taxon>
        <taxon>Phallusia</taxon>
    </lineage>
</organism>
<evidence type="ECO:0000256" key="15">
    <source>
        <dbReference type="SAM" id="Phobius"/>
    </source>
</evidence>
<dbReference type="InterPro" id="IPR036396">
    <property type="entry name" value="Cyt_P450_sf"/>
</dbReference>
<dbReference type="PRINTS" id="PR00385">
    <property type="entry name" value="P450"/>
</dbReference>
<dbReference type="EMBL" id="LR784310">
    <property type="protein sequence ID" value="CAB3235693.1"/>
    <property type="molecule type" value="mRNA"/>
</dbReference>
<evidence type="ECO:0000256" key="6">
    <source>
        <dbReference type="ARBA" id="ARBA00022723"/>
    </source>
</evidence>
<comment type="subcellular location">
    <subcellularLocation>
        <location evidence="3">Endoplasmic reticulum membrane</location>
        <topology evidence="3">Peripheral membrane protein</topology>
    </subcellularLocation>
    <subcellularLocation>
        <location evidence="2">Microsome membrane</location>
        <topology evidence="2">Peripheral membrane protein</topology>
    </subcellularLocation>
</comment>
<proteinExistence type="evidence at transcript level"/>
<evidence type="ECO:0000256" key="11">
    <source>
        <dbReference type="ARBA" id="ARBA00023033"/>
    </source>
</evidence>
<evidence type="ECO:0000256" key="10">
    <source>
        <dbReference type="ARBA" id="ARBA00023004"/>
    </source>
</evidence>
<dbReference type="InterPro" id="IPR017972">
    <property type="entry name" value="Cyt_P450_CS"/>
</dbReference>
<name>A0A6F9D9T7_9ASCI</name>
<keyword evidence="15" id="KW-1133">Transmembrane helix</keyword>
<dbReference type="InterPro" id="IPR001128">
    <property type="entry name" value="Cyt_P450"/>
</dbReference>
<keyword evidence="5 13" id="KW-0349">Heme</keyword>
<keyword evidence="7" id="KW-0256">Endoplasmic reticulum</keyword>
<keyword evidence="6 13" id="KW-0479">Metal-binding</keyword>
<dbReference type="InterPro" id="IPR050182">
    <property type="entry name" value="Cytochrome_P450_fam2"/>
</dbReference>
<evidence type="ECO:0000256" key="1">
    <source>
        <dbReference type="ARBA" id="ARBA00001971"/>
    </source>
</evidence>
<dbReference type="GO" id="GO:0006082">
    <property type="term" value="P:organic acid metabolic process"/>
    <property type="evidence" value="ECO:0007669"/>
    <property type="project" value="TreeGrafter"/>
</dbReference>
<dbReference type="GO" id="GO:0005789">
    <property type="term" value="C:endoplasmic reticulum membrane"/>
    <property type="evidence" value="ECO:0007669"/>
    <property type="project" value="UniProtKB-SubCell"/>
</dbReference>
<evidence type="ECO:0000313" key="16">
    <source>
        <dbReference type="EMBL" id="CAB3235693.1"/>
    </source>
</evidence>
<keyword evidence="10 13" id="KW-0408">Iron</keyword>
<evidence type="ECO:0000256" key="8">
    <source>
        <dbReference type="ARBA" id="ARBA00022848"/>
    </source>
</evidence>
<reference evidence="16" key="1">
    <citation type="submission" date="2020-04" db="EMBL/GenBank/DDBJ databases">
        <authorList>
            <person name="Neveu A P."/>
        </authorList>
    </citation>
    <scope>NUCLEOTIDE SEQUENCE</scope>
    <source>
        <tissue evidence="16">Whole embryo</tissue>
    </source>
</reference>
<evidence type="ECO:0000256" key="3">
    <source>
        <dbReference type="ARBA" id="ARBA00004406"/>
    </source>
</evidence>
<accession>A0A6F9D9T7</accession>
<evidence type="ECO:0000256" key="5">
    <source>
        <dbReference type="ARBA" id="ARBA00022617"/>
    </source>
</evidence>
<sequence length="464" mass="52954">MSGKANLEDLPGPWGFPVVGSLFSMLKYKEKTLMQWAEDHYGDVYQIQMGSTPTLAIHGFEAFQEAFIQKASAFSGRKDSCVTDAARDNKGLFFKQYDNLWTKWRVFSRDSFKDIWQTIEDGIVTETEHLQESLSKLEGERDIKELVSMSMANVVMQTCFSRRYDTTDTKVADLIKMIYSDIRDQKFTLLFLVPWLSYIPSMSRFLSDAANNRKIIIKKMLAMADERRAENRCTSDFISSFDKAFPNPTTNEKEFLAILMEDFVFAGTSTTTAAFLWAVLFLMKNPETKNRMQQELDYVLKGCPFAVKAAITHKKHELHYTQAVIEESFRLRPIAPTSLFHYVTEDTSLMGYKVPKGMAVMPNIWSVHYDKKFWAPDPEVFRAERHLNQSGAFIKSGHVFPFGIGWRSCVGQRIAETEILADMVAVFHKFDVTIAASDANVDMAGDSGAILSPNQFKLKFVPRN</sequence>
<dbReference type="PANTHER" id="PTHR24300:SF397">
    <property type="entry name" value="CYTOCHROME P450 2U1"/>
    <property type="match status" value="1"/>
</dbReference>